<feature type="transmembrane region" description="Helical" evidence="1">
    <location>
        <begin position="34"/>
        <end position="53"/>
    </location>
</feature>
<sequence>MNSNDALHLMLALLVLGFALLGTGYTFRDKGAGVALMLAGSAVVLTTIGARIIRVVSL</sequence>
<organism evidence="2 3">
    <name type="scientific">Halopseudomonas pertucinogena</name>
    <dbReference type="NCBI Taxonomy" id="86175"/>
    <lineage>
        <taxon>Bacteria</taxon>
        <taxon>Pseudomonadati</taxon>
        <taxon>Pseudomonadota</taxon>
        <taxon>Gammaproteobacteria</taxon>
        <taxon>Pseudomonadales</taxon>
        <taxon>Pseudomonadaceae</taxon>
        <taxon>Halopseudomonas</taxon>
    </lineage>
</organism>
<keyword evidence="1" id="KW-0472">Membrane</keyword>
<proteinExistence type="predicted"/>
<feature type="transmembrane region" description="Helical" evidence="1">
    <location>
        <begin position="6"/>
        <end position="27"/>
    </location>
</feature>
<reference evidence="3" key="1">
    <citation type="journal article" date="2019" name="Int. J. Syst. Evol. Microbiol.">
        <title>The Global Catalogue of Microorganisms (GCM) 10K type strain sequencing project: providing services to taxonomists for standard genome sequencing and annotation.</title>
        <authorList>
            <consortium name="The Broad Institute Genomics Platform"/>
            <consortium name="The Broad Institute Genome Sequencing Center for Infectious Disease"/>
            <person name="Wu L."/>
            <person name="Ma J."/>
        </authorList>
    </citation>
    <scope>NUCLEOTIDE SEQUENCE [LARGE SCALE GENOMIC DNA]</scope>
    <source>
        <strain evidence="3">JCM 11590</strain>
    </source>
</reference>
<gene>
    <name evidence="2" type="ORF">GCM10009083_22520</name>
</gene>
<evidence type="ECO:0000256" key="1">
    <source>
        <dbReference type="SAM" id="Phobius"/>
    </source>
</evidence>
<accession>A0ABQ2CR86</accession>
<keyword evidence="1" id="KW-0812">Transmembrane</keyword>
<dbReference type="EMBL" id="BMNN01000005">
    <property type="protein sequence ID" value="GGJ05185.1"/>
    <property type="molecule type" value="Genomic_DNA"/>
</dbReference>
<evidence type="ECO:0000313" key="3">
    <source>
        <dbReference type="Proteomes" id="UP000633263"/>
    </source>
</evidence>
<dbReference type="RefSeq" id="WP_188636757.1">
    <property type="nucleotide sequence ID" value="NZ_BMNN01000005.1"/>
</dbReference>
<evidence type="ECO:0000313" key="2">
    <source>
        <dbReference type="EMBL" id="GGJ05185.1"/>
    </source>
</evidence>
<comment type="caution">
    <text evidence="2">The sequence shown here is derived from an EMBL/GenBank/DDBJ whole genome shotgun (WGS) entry which is preliminary data.</text>
</comment>
<keyword evidence="1" id="KW-1133">Transmembrane helix</keyword>
<dbReference type="Proteomes" id="UP000633263">
    <property type="component" value="Unassembled WGS sequence"/>
</dbReference>
<name>A0ABQ2CR86_9GAMM</name>
<protein>
    <submittedName>
        <fullName evidence="2">Uncharacterized protein</fullName>
    </submittedName>
</protein>
<keyword evidence="3" id="KW-1185">Reference proteome</keyword>